<comment type="caution">
    <text evidence="1">The sequence shown here is derived from an EMBL/GenBank/DDBJ whole genome shotgun (WGS) entry which is preliminary data.</text>
</comment>
<organism evidence="1 2">
    <name type="scientific">Trichogramma kaykai</name>
    <dbReference type="NCBI Taxonomy" id="54128"/>
    <lineage>
        <taxon>Eukaryota</taxon>
        <taxon>Metazoa</taxon>
        <taxon>Ecdysozoa</taxon>
        <taxon>Arthropoda</taxon>
        <taxon>Hexapoda</taxon>
        <taxon>Insecta</taxon>
        <taxon>Pterygota</taxon>
        <taxon>Neoptera</taxon>
        <taxon>Endopterygota</taxon>
        <taxon>Hymenoptera</taxon>
        <taxon>Apocrita</taxon>
        <taxon>Proctotrupomorpha</taxon>
        <taxon>Chalcidoidea</taxon>
        <taxon>Trichogrammatidae</taxon>
        <taxon>Trichogramma</taxon>
    </lineage>
</organism>
<proteinExistence type="predicted"/>
<accession>A0ABD2WXR8</accession>
<gene>
    <name evidence="1" type="ORF">TKK_008152</name>
</gene>
<name>A0ABD2WXR8_9HYME</name>
<keyword evidence="2" id="KW-1185">Reference proteome</keyword>
<dbReference type="Proteomes" id="UP001627154">
    <property type="component" value="Unassembled WGS sequence"/>
</dbReference>
<dbReference type="AlphaFoldDB" id="A0ABD2WXR8"/>
<dbReference type="EMBL" id="JBJJXI010000060">
    <property type="protein sequence ID" value="KAL3397914.1"/>
    <property type="molecule type" value="Genomic_DNA"/>
</dbReference>
<sequence>MISDVNIKVPLTANCTPKDDTLISMTGTGTDGYSDENENEANDIINVSMLGKLNMYTDEVIAYVSGAVVKSVRKKIACQDCIENLTLEKGRHSLSSLEVRKTYGTLKSESEDVIFVCRTAEKVFKVQTSLVQPKIIDKMIITAPGMLPINALFAKKSTYSSKHLY</sequence>
<reference evidence="1 2" key="1">
    <citation type="journal article" date="2024" name="bioRxiv">
        <title>A reference genome for Trichogramma kaykai: A tiny desert-dwelling parasitoid wasp with competing sex-ratio distorters.</title>
        <authorList>
            <person name="Culotta J."/>
            <person name="Lindsey A.R."/>
        </authorList>
    </citation>
    <scope>NUCLEOTIDE SEQUENCE [LARGE SCALE GENOMIC DNA]</scope>
    <source>
        <strain evidence="1 2">KSX58</strain>
    </source>
</reference>
<protein>
    <submittedName>
        <fullName evidence="1">Uncharacterized protein</fullName>
    </submittedName>
</protein>
<evidence type="ECO:0000313" key="1">
    <source>
        <dbReference type="EMBL" id="KAL3397914.1"/>
    </source>
</evidence>
<evidence type="ECO:0000313" key="2">
    <source>
        <dbReference type="Proteomes" id="UP001627154"/>
    </source>
</evidence>